<accession>A0A858NQ96</accession>
<organism evidence="1 2">
    <name type="scientific">Xanthomonas phage FoX2</name>
    <dbReference type="NCBI Taxonomy" id="2723898"/>
    <lineage>
        <taxon>Viruses</taxon>
        <taxon>Duplodnaviria</taxon>
        <taxon>Heunggongvirae</taxon>
        <taxon>Uroviricota</taxon>
        <taxon>Caudoviricetes</taxon>
        <taxon>Foxunavirus</taxon>
        <taxon>Foxunavirus fox2</taxon>
    </lineage>
</organism>
<dbReference type="Pfam" id="PF05489">
    <property type="entry name" value="Phage_tail_X"/>
    <property type="match status" value="1"/>
</dbReference>
<reference evidence="1 2" key="1">
    <citation type="submission" date="2020-03" db="EMBL/GenBank/DDBJ databases">
        <title>Development of an integrated pest management strategy to control Xanthomonas campestris pv. campestris by using bacteriophages.</title>
        <authorList>
            <person name="Holtappels D."/>
            <person name="Rombouts S."/>
            <person name="Lavigne R."/>
            <person name="Wagemans J."/>
        </authorList>
    </citation>
    <scope>NUCLEOTIDE SEQUENCE [LARGE SCALE GENOMIC DNA]</scope>
</reference>
<gene>
    <name evidence="1" type="ORF">XccvBFoX2_gp27</name>
</gene>
<dbReference type="Proteomes" id="UP000671963">
    <property type="component" value="Segment"/>
</dbReference>
<evidence type="ECO:0000313" key="2">
    <source>
        <dbReference type="Proteomes" id="UP000671963"/>
    </source>
</evidence>
<dbReference type="InterPro" id="IPR008861">
    <property type="entry name" value="GpX-like"/>
</dbReference>
<proteinExistence type="predicted"/>
<evidence type="ECO:0000313" key="1">
    <source>
        <dbReference type="EMBL" id="QJB21846.1"/>
    </source>
</evidence>
<sequence>MDANPGIADIGPRLPLNVMVTLPDIQMPADTREGVVLWD</sequence>
<keyword evidence="2" id="KW-1185">Reference proteome</keyword>
<protein>
    <submittedName>
        <fullName evidence="1">Tail protein</fullName>
    </submittedName>
</protein>
<dbReference type="EMBL" id="MT161382">
    <property type="protein sequence ID" value="QJB21846.1"/>
    <property type="molecule type" value="Genomic_DNA"/>
</dbReference>
<name>A0A858NQ96_9CAUD</name>